<comment type="caution">
    <text evidence="2">The sequence shown here is derived from an EMBL/GenBank/DDBJ whole genome shotgun (WGS) entry which is preliminary data.</text>
</comment>
<dbReference type="Gene3D" id="3.40.50.1820">
    <property type="entry name" value="alpha/beta hydrolase"/>
    <property type="match status" value="1"/>
</dbReference>
<organism evidence="2 3">
    <name type="scientific">Candidatus Campbellbacteria bacterium CG22_combo_CG10-13_8_21_14_all_43_18</name>
    <dbReference type="NCBI Taxonomy" id="1974530"/>
    <lineage>
        <taxon>Bacteria</taxon>
        <taxon>Candidatus Campbelliibacteriota</taxon>
    </lineage>
</organism>
<evidence type="ECO:0000313" key="3">
    <source>
        <dbReference type="Proteomes" id="UP000231276"/>
    </source>
</evidence>
<accession>A0A2H0DWU6</accession>
<evidence type="ECO:0000259" key="1">
    <source>
        <dbReference type="Pfam" id="PF12697"/>
    </source>
</evidence>
<dbReference type="Pfam" id="PF12697">
    <property type="entry name" value="Abhydrolase_6"/>
    <property type="match status" value="1"/>
</dbReference>
<evidence type="ECO:0000313" key="2">
    <source>
        <dbReference type="EMBL" id="PIP86654.1"/>
    </source>
</evidence>
<dbReference type="InterPro" id="IPR000073">
    <property type="entry name" value="AB_hydrolase_1"/>
</dbReference>
<dbReference type="PANTHER" id="PTHR43194">
    <property type="entry name" value="HYDROLASE ALPHA/BETA FOLD FAMILY"/>
    <property type="match status" value="1"/>
</dbReference>
<proteinExistence type="predicted"/>
<sequence>MKEHSIGKNKIFVLENNPQGEIFKYPLILVHGSWGGHWMWKMYNEFFTEKGFKTYALDLRGHGRSGGELAGATMDSYVNDVDAVVRELVIENPVVVGHSMGGLVTLMYCAVNRSVKAMVSINGSPSAEGQGGGEEVKYPEVYSPVEEGMPTDPMEAMKVFPDIPQEMLMKMKEMLGMESGAARSQRKMGISVPKSSIMAPTLFIGTEKADSVPFGVGIEKSRAMAEHYGGDFLEIKGATHPGILMGEKWMDGAKAIASWLKSLK</sequence>
<dbReference type="AlphaFoldDB" id="A0A2H0DWU6"/>
<protein>
    <recommendedName>
        <fullName evidence="1">AB hydrolase-1 domain-containing protein</fullName>
    </recommendedName>
</protein>
<dbReference type="SUPFAM" id="SSF53474">
    <property type="entry name" value="alpha/beta-Hydrolases"/>
    <property type="match status" value="1"/>
</dbReference>
<dbReference type="InterPro" id="IPR029058">
    <property type="entry name" value="AB_hydrolase_fold"/>
</dbReference>
<name>A0A2H0DWU6_9BACT</name>
<feature type="domain" description="AB hydrolase-1" evidence="1">
    <location>
        <begin position="27"/>
        <end position="243"/>
    </location>
</feature>
<gene>
    <name evidence="2" type="ORF">COW82_00795</name>
</gene>
<reference evidence="2 3" key="1">
    <citation type="submission" date="2017-09" db="EMBL/GenBank/DDBJ databases">
        <title>Depth-based differentiation of microbial function through sediment-hosted aquifers and enrichment of novel symbionts in the deep terrestrial subsurface.</title>
        <authorList>
            <person name="Probst A.J."/>
            <person name="Ladd B."/>
            <person name="Jarett J.K."/>
            <person name="Geller-Mcgrath D.E."/>
            <person name="Sieber C.M."/>
            <person name="Emerson J.B."/>
            <person name="Anantharaman K."/>
            <person name="Thomas B.C."/>
            <person name="Malmstrom R."/>
            <person name="Stieglmeier M."/>
            <person name="Klingl A."/>
            <person name="Woyke T."/>
            <person name="Ryan C.M."/>
            <person name="Banfield J.F."/>
        </authorList>
    </citation>
    <scope>NUCLEOTIDE SEQUENCE [LARGE SCALE GENOMIC DNA]</scope>
    <source>
        <strain evidence="2">CG22_combo_CG10-13_8_21_14_all_43_18</strain>
    </source>
</reference>
<dbReference type="Proteomes" id="UP000231276">
    <property type="component" value="Unassembled WGS sequence"/>
</dbReference>
<dbReference type="EMBL" id="PCTS01000011">
    <property type="protein sequence ID" value="PIP86654.1"/>
    <property type="molecule type" value="Genomic_DNA"/>
</dbReference>
<dbReference type="PANTHER" id="PTHR43194:SF2">
    <property type="entry name" value="PEROXISOMAL MEMBRANE PROTEIN LPX1"/>
    <property type="match status" value="1"/>
</dbReference>
<dbReference type="InterPro" id="IPR050228">
    <property type="entry name" value="Carboxylesterase_BioH"/>
</dbReference>